<dbReference type="GO" id="GO:0005789">
    <property type="term" value="C:endoplasmic reticulum membrane"/>
    <property type="evidence" value="ECO:0007669"/>
    <property type="project" value="UniProtKB-SubCell"/>
</dbReference>
<dbReference type="PANTHER" id="PTHR45755:SF5">
    <property type="entry name" value="ZINC TRANSPORTER"/>
    <property type="match status" value="1"/>
</dbReference>
<evidence type="ECO:0000256" key="2">
    <source>
        <dbReference type="ARBA" id="ARBA00022448"/>
    </source>
</evidence>
<comment type="similarity">
    <text evidence="6">Belongs to the cation diffusion facilitator (CDF) transporter (TC 2.A.4) family. SLC30A subfamily.</text>
</comment>
<dbReference type="STRING" id="1051890.A0A3N4M7W8"/>
<dbReference type="Pfam" id="PF01545">
    <property type="entry name" value="Cation_efflux"/>
    <property type="match status" value="1"/>
</dbReference>
<dbReference type="GO" id="GO:1904257">
    <property type="term" value="P:zinc ion import into Golgi lumen"/>
    <property type="evidence" value="ECO:0007669"/>
    <property type="project" value="TreeGrafter"/>
</dbReference>
<sequence length="403" mass="43725">MRKTPFNFQQSFASKGPVLSTPAQRRGHRYKHSSISLSHSIIQEAPPRAPLSLPASLPLPTFLEGIASITPQQRLRSLWCLTHILIGTFVLWSAAGSLALTALSHIILFDAFSSTVCVAVDVISNFEVWKRSTIRHPFGLERAEVLAGFAMSVFLVFMGLDIISHTAEHLLEGFQTFAEVEGEAGDEPHDHHSHHSRVPPGSIDLASLLAIISTLTSALVLQNHARIGKAMRIQTPSFIPCVPRNSLLGNNPSHLLTLIFATSLLILPLLNVTYYSYLDRFLALAISCCMIVMGTRLIKSLGSMLLMSYYTTEPGVVEGLVGEVESGGVGVSGVKRVVECKIWQVHYGLGMAGFKVVIETGAEEGRVRERIGRVVKDRLGGVGGWSGGQGGVRWEVSVAVVVD</sequence>
<feature type="transmembrane region" description="Helical" evidence="6">
    <location>
        <begin position="145"/>
        <end position="163"/>
    </location>
</feature>
<keyword evidence="6" id="KW-0256">Endoplasmic reticulum</keyword>
<evidence type="ECO:0000256" key="3">
    <source>
        <dbReference type="ARBA" id="ARBA00022692"/>
    </source>
</evidence>
<feature type="transmembrane region" description="Helical" evidence="6">
    <location>
        <begin position="281"/>
        <end position="298"/>
    </location>
</feature>
<evidence type="ECO:0000256" key="6">
    <source>
        <dbReference type="RuleBase" id="RU369017"/>
    </source>
</evidence>
<gene>
    <name evidence="8" type="ORF">L211DRAFT_776039</name>
</gene>
<feature type="transmembrane region" description="Helical" evidence="6">
    <location>
        <begin position="106"/>
        <end position="124"/>
    </location>
</feature>
<dbReference type="GO" id="GO:0005385">
    <property type="term" value="F:zinc ion transmembrane transporter activity"/>
    <property type="evidence" value="ECO:0007669"/>
    <property type="project" value="UniProtKB-UniRule"/>
</dbReference>
<dbReference type="FunCoup" id="A0A3N4M7W8">
    <property type="interactions" value="22"/>
</dbReference>
<evidence type="ECO:0000313" key="8">
    <source>
        <dbReference type="EMBL" id="RPB29768.1"/>
    </source>
</evidence>
<dbReference type="EMBL" id="ML121527">
    <property type="protein sequence ID" value="RPB29768.1"/>
    <property type="molecule type" value="Genomic_DNA"/>
</dbReference>
<dbReference type="InterPro" id="IPR058533">
    <property type="entry name" value="Cation_efflux_TM"/>
</dbReference>
<keyword evidence="5 6" id="KW-0472">Membrane</keyword>
<proteinExistence type="inferred from homology"/>
<keyword evidence="9" id="KW-1185">Reference proteome</keyword>
<feature type="transmembrane region" description="Helical" evidence="6">
    <location>
        <begin position="255"/>
        <end position="275"/>
    </location>
</feature>
<dbReference type="InParanoid" id="A0A3N4M7W8"/>
<comment type="caution">
    <text evidence="6">Lacks conserved residue(s) required for the propagation of feature annotation.</text>
</comment>
<comment type="function">
    <text evidence="6">Functions as a zinc transporter.</text>
</comment>
<keyword evidence="2 6" id="KW-0813">Transport</keyword>
<reference evidence="8 9" key="1">
    <citation type="journal article" date="2018" name="Nat. Ecol. Evol.">
        <title>Pezizomycetes genomes reveal the molecular basis of ectomycorrhizal truffle lifestyle.</title>
        <authorList>
            <person name="Murat C."/>
            <person name="Payen T."/>
            <person name="Noel B."/>
            <person name="Kuo A."/>
            <person name="Morin E."/>
            <person name="Chen J."/>
            <person name="Kohler A."/>
            <person name="Krizsan K."/>
            <person name="Balestrini R."/>
            <person name="Da Silva C."/>
            <person name="Montanini B."/>
            <person name="Hainaut M."/>
            <person name="Levati E."/>
            <person name="Barry K.W."/>
            <person name="Belfiori B."/>
            <person name="Cichocki N."/>
            <person name="Clum A."/>
            <person name="Dockter R.B."/>
            <person name="Fauchery L."/>
            <person name="Guy J."/>
            <person name="Iotti M."/>
            <person name="Le Tacon F."/>
            <person name="Lindquist E.A."/>
            <person name="Lipzen A."/>
            <person name="Malagnac F."/>
            <person name="Mello A."/>
            <person name="Molinier V."/>
            <person name="Miyauchi S."/>
            <person name="Poulain J."/>
            <person name="Riccioni C."/>
            <person name="Rubini A."/>
            <person name="Sitrit Y."/>
            <person name="Splivallo R."/>
            <person name="Traeger S."/>
            <person name="Wang M."/>
            <person name="Zifcakova L."/>
            <person name="Wipf D."/>
            <person name="Zambonelli A."/>
            <person name="Paolocci F."/>
            <person name="Nowrousian M."/>
            <person name="Ottonello S."/>
            <person name="Baldrian P."/>
            <person name="Spatafora J.W."/>
            <person name="Henrissat B."/>
            <person name="Nagy L.G."/>
            <person name="Aury J.M."/>
            <person name="Wincker P."/>
            <person name="Grigoriev I.V."/>
            <person name="Bonfante P."/>
            <person name="Martin F.M."/>
        </authorList>
    </citation>
    <scope>NUCLEOTIDE SEQUENCE [LARGE SCALE GENOMIC DNA]</scope>
    <source>
        <strain evidence="8 9">ATCC MYA-4762</strain>
    </source>
</reference>
<feature type="domain" description="Cation efflux protein transmembrane" evidence="7">
    <location>
        <begin position="77"/>
        <end position="306"/>
    </location>
</feature>
<keyword evidence="6" id="KW-0406">Ion transport</keyword>
<dbReference type="Proteomes" id="UP000267821">
    <property type="component" value="Unassembled WGS sequence"/>
</dbReference>
<dbReference type="AlphaFoldDB" id="A0A3N4M7W8"/>
<evidence type="ECO:0000259" key="7">
    <source>
        <dbReference type="Pfam" id="PF01545"/>
    </source>
</evidence>
<accession>A0A3N4M7W8</accession>
<dbReference type="GO" id="GO:0006882">
    <property type="term" value="P:intracellular zinc ion homeostasis"/>
    <property type="evidence" value="ECO:0007669"/>
    <property type="project" value="InterPro"/>
</dbReference>
<name>A0A3N4M7W8_9PEZI</name>
<feature type="transmembrane region" description="Helical" evidence="6">
    <location>
        <begin position="78"/>
        <end position="100"/>
    </location>
</feature>
<evidence type="ECO:0000256" key="5">
    <source>
        <dbReference type="ARBA" id="ARBA00023136"/>
    </source>
</evidence>
<dbReference type="InterPro" id="IPR045316">
    <property type="entry name" value="Msc2-like"/>
</dbReference>
<dbReference type="SUPFAM" id="SSF161111">
    <property type="entry name" value="Cation efflux protein transmembrane domain-like"/>
    <property type="match status" value="1"/>
</dbReference>
<evidence type="ECO:0000256" key="4">
    <source>
        <dbReference type="ARBA" id="ARBA00022989"/>
    </source>
</evidence>
<dbReference type="GO" id="GO:0031410">
    <property type="term" value="C:cytoplasmic vesicle"/>
    <property type="evidence" value="ECO:0007669"/>
    <property type="project" value="TreeGrafter"/>
</dbReference>
<dbReference type="Gene3D" id="1.20.1510.10">
    <property type="entry name" value="Cation efflux protein transmembrane domain"/>
    <property type="match status" value="1"/>
</dbReference>
<keyword evidence="4 6" id="KW-1133">Transmembrane helix</keyword>
<dbReference type="PANTHER" id="PTHR45755">
    <property type="match status" value="1"/>
</dbReference>
<keyword evidence="3 6" id="KW-0812">Transmembrane</keyword>
<protein>
    <recommendedName>
        <fullName evidence="6">Zinc transporter</fullName>
    </recommendedName>
</protein>
<dbReference type="OrthoDB" id="5382797at2759"/>
<dbReference type="GO" id="GO:0005794">
    <property type="term" value="C:Golgi apparatus"/>
    <property type="evidence" value="ECO:0007669"/>
    <property type="project" value="TreeGrafter"/>
</dbReference>
<dbReference type="InterPro" id="IPR027469">
    <property type="entry name" value="Cation_efflux_TMD_sf"/>
</dbReference>
<evidence type="ECO:0000313" key="9">
    <source>
        <dbReference type="Proteomes" id="UP000267821"/>
    </source>
</evidence>
<comment type="subcellular location">
    <subcellularLocation>
        <location evidence="6">Endoplasmic reticulum membrane</location>
        <topology evidence="6">Multi-pass membrane protein</topology>
    </subcellularLocation>
    <subcellularLocation>
        <location evidence="1">Membrane</location>
        <topology evidence="1">Multi-pass membrane protein</topology>
    </subcellularLocation>
</comment>
<organism evidence="8 9">
    <name type="scientific">Terfezia boudieri ATCC MYA-4762</name>
    <dbReference type="NCBI Taxonomy" id="1051890"/>
    <lineage>
        <taxon>Eukaryota</taxon>
        <taxon>Fungi</taxon>
        <taxon>Dikarya</taxon>
        <taxon>Ascomycota</taxon>
        <taxon>Pezizomycotina</taxon>
        <taxon>Pezizomycetes</taxon>
        <taxon>Pezizales</taxon>
        <taxon>Pezizaceae</taxon>
        <taxon>Terfezia</taxon>
    </lineage>
</organism>
<evidence type="ECO:0000256" key="1">
    <source>
        <dbReference type="ARBA" id="ARBA00004141"/>
    </source>
</evidence>